<dbReference type="InterPro" id="IPR000835">
    <property type="entry name" value="HTH_MarR-typ"/>
</dbReference>
<proteinExistence type="predicted"/>
<dbReference type="AlphaFoldDB" id="A0A1I1UFW4"/>
<keyword evidence="6" id="KW-1185">Reference proteome</keyword>
<keyword evidence="3" id="KW-0804">Transcription</keyword>
<evidence type="ECO:0000256" key="2">
    <source>
        <dbReference type="ARBA" id="ARBA00023125"/>
    </source>
</evidence>
<dbReference type="PROSITE" id="PS50995">
    <property type="entry name" value="HTH_MARR_2"/>
    <property type="match status" value="1"/>
</dbReference>
<sequence>MSLPNDPLLSSVDPEFIEQSVGYQMRRIVNLMASEVDHRMEPLGLTDAQWRPLLRLFLAPGQESTVATLARGCQLDAGGMTRLLDRLETKGLCRRERSQEDRRVVNLALTDEGLTAAAQLPDLLMDVQGIALDGFSDAEAGQFRKYLARIHENLAARLAPPSGE</sequence>
<feature type="domain" description="HTH marR-type" evidence="4">
    <location>
        <begin position="18"/>
        <end position="152"/>
    </location>
</feature>
<reference evidence="6" key="1">
    <citation type="submission" date="2016-10" db="EMBL/GenBank/DDBJ databases">
        <authorList>
            <person name="Varghese N."/>
            <person name="Submissions S."/>
        </authorList>
    </citation>
    <scope>NUCLEOTIDE SEQUENCE [LARGE SCALE GENOMIC DNA]</scope>
    <source>
        <strain evidence="6">DSM 7481</strain>
    </source>
</reference>
<dbReference type="PANTHER" id="PTHR42756:SF1">
    <property type="entry name" value="TRANSCRIPTIONAL REPRESSOR OF EMRAB OPERON"/>
    <property type="match status" value="1"/>
</dbReference>
<evidence type="ECO:0000259" key="4">
    <source>
        <dbReference type="PROSITE" id="PS50995"/>
    </source>
</evidence>
<protein>
    <submittedName>
        <fullName evidence="5">DNA-binding transcriptional regulator, MarR family</fullName>
    </submittedName>
</protein>
<dbReference type="InterPro" id="IPR036388">
    <property type="entry name" value="WH-like_DNA-bd_sf"/>
</dbReference>
<dbReference type="Gene3D" id="1.10.10.10">
    <property type="entry name" value="Winged helix-like DNA-binding domain superfamily/Winged helix DNA-binding domain"/>
    <property type="match status" value="1"/>
</dbReference>
<dbReference type="InterPro" id="IPR036390">
    <property type="entry name" value="WH_DNA-bd_sf"/>
</dbReference>
<dbReference type="Pfam" id="PF01047">
    <property type="entry name" value="MarR"/>
    <property type="match status" value="1"/>
</dbReference>
<dbReference type="PRINTS" id="PR00598">
    <property type="entry name" value="HTHMARR"/>
</dbReference>
<accession>A0A1I1UFW4</accession>
<dbReference type="STRING" id="32040.SAMN04489710_10512"/>
<dbReference type="SMART" id="SM00347">
    <property type="entry name" value="HTH_MARR"/>
    <property type="match status" value="1"/>
</dbReference>
<dbReference type="PANTHER" id="PTHR42756">
    <property type="entry name" value="TRANSCRIPTIONAL REGULATOR, MARR"/>
    <property type="match status" value="1"/>
</dbReference>
<dbReference type="GO" id="GO:0003677">
    <property type="term" value="F:DNA binding"/>
    <property type="evidence" value="ECO:0007669"/>
    <property type="project" value="UniProtKB-KW"/>
</dbReference>
<dbReference type="OrthoDB" id="6195716at2"/>
<keyword evidence="2 5" id="KW-0238">DNA-binding</keyword>
<dbReference type="RefSeq" id="WP_092951186.1">
    <property type="nucleotide sequence ID" value="NZ_FOMQ01000005.1"/>
</dbReference>
<keyword evidence="1" id="KW-0805">Transcription regulation</keyword>
<dbReference type="SUPFAM" id="SSF46785">
    <property type="entry name" value="Winged helix' DNA-binding domain"/>
    <property type="match status" value="1"/>
</dbReference>
<evidence type="ECO:0000313" key="6">
    <source>
        <dbReference type="Proteomes" id="UP000199517"/>
    </source>
</evidence>
<gene>
    <name evidence="5" type="ORF">SAMN04489710_10512</name>
</gene>
<dbReference type="Proteomes" id="UP000199517">
    <property type="component" value="Unassembled WGS sequence"/>
</dbReference>
<evidence type="ECO:0000256" key="1">
    <source>
        <dbReference type="ARBA" id="ARBA00023015"/>
    </source>
</evidence>
<dbReference type="EMBL" id="FOMQ01000005">
    <property type="protein sequence ID" value="SFD69604.1"/>
    <property type="molecule type" value="Genomic_DNA"/>
</dbReference>
<dbReference type="GO" id="GO:0003700">
    <property type="term" value="F:DNA-binding transcription factor activity"/>
    <property type="evidence" value="ECO:0007669"/>
    <property type="project" value="InterPro"/>
</dbReference>
<evidence type="ECO:0000256" key="3">
    <source>
        <dbReference type="ARBA" id="ARBA00023163"/>
    </source>
</evidence>
<name>A0A1I1UFW4_9BURK</name>
<evidence type="ECO:0000313" key="5">
    <source>
        <dbReference type="EMBL" id="SFD69604.1"/>
    </source>
</evidence>
<organism evidence="5 6">
    <name type="scientific">Paracidovorax konjaci</name>
    <dbReference type="NCBI Taxonomy" id="32040"/>
    <lineage>
        <taxon>Bacteria</taxon>
        <taxon>Pseudomonadati</taxon>
        <taxon>Pseudomonadota</taxon>
        <taxon>Betaproteobacteria</taxon>
        <taxon>Burkholderiales</taxon>
        <taxon>Comamonadaceae</taxon>
        <taxon>Paracidovorax</taxon>
    </lineage>
</organism>